<evidence type="ECO:0000313" key="1">
    <source>
        <dbReference type="EMBL" id="GBF31929.1"/>
    </source>
</evidence>
<proteinExistence type="predicted"/>
<dbReference type="AlphaFoldDB" id="A0A2L2X6Z6"/>
<protein>
    <submittedName>
        <fullName evidence="1">Uncharacterized protein</fullName>
    </submittedName>
</protein>
<reference evidence="2" key="1">
    <citation type="submission" date="2018-02" db="EMBL/GenBank/DDBJ databases">
        <title>Genome sequence of Desulfocucumis palustris strain NAW-5.</title>
        <authorList>
            <person name="Watanabe M."/>
            <person name="Kojima H."/>
            <person name="Fukui M."/>
        </authorList>
    </citation>
    <scope>NUCLEOTIDE SEQUENCE [LARGE SCALE GENOMIC DNA]</scope>
    <source>
        <strain evidence="2">NAW-5</strain>
    </source>
</reference>
<dbReference type="Proteomes" id="UP000239549">
    <property type="component" value="Unassembled WGS sequence"/>
</dbReference>
<accession>A0A2L2X6Z6</accession>
<dbReference type="EMBL" id="BFAV01000005">
    <property type="protein sequence ID" value="GBF31929.1"/>
    <property type="molecule type" value="Genomic_DNA"/>
</dbReference>
<sequence>MLPVNHHEAVALGNHGQDALEASAGGHGIFHNGVEVDVGDVPLGVVEAELVEGLPLAFNIVDYTLFGNRLVGAVGVDFIGRLGVQPAHRAAQAHPFRRHHADVGGGEGLAQGAGIEGVNFLILQFFKPVIPLFVVFPGHIPHLQHLFLVGVDGNLHPVDNGGKLGFEFGVQNFADILHAEALCVGVLGYAHPHDVPLGNVPQALAVVGKVVDAALQNRLKVFLHFASVHVHHDAYGQAAAGFNGVNVRAHQFHFAVFNLVLAHHADKLEARGFGAAELNVHILLADGFTLEGGAHGDGHVDFNGGDFDAPHFQAGLHNLVVIGLGYEPVLDLFVFRQFLVGDDREAYIDGAHAGGILNHVVLAQVKNESQYPAVLIVLLGIRRACRNAAEHHAGPQGEVRRVNHLGEVAQGEGDVVNAQFYILFHELLDNLVAEEKHQALGHEAVHHFLGGFAVLGPAHYNRLAGDCPVNQLGAVHAHHRVAQEAGPGGLVQRIFRSIPQVANRFNNFSGIPGCLAALPGIFKVPVVLPDRRPHAVQNGYQVAQGFYFLTAQATDNRQVIGRIGIGYRMIRAKVANGLAQQYFGIAQCCNGTVIC</sequence>
<gene>
    <name evidence="1" type="ORF">DCCM_0113</name>
</gene>
<keyword evidence="2" id="KW-1185">Reference proteome</keyword>
<evidence type="ECO:0000313" key="2">
    <source>
        <dbReference type="Proteomes" id="UP000239549"/>
    </source>
</evidence>
<comment type="caution">
    <text evidence="1">The sequence shown here is derived from an EMBL/GenBank/DDBJ whole genome shotgun (WGS) entry which is preliminary data.</text>
</comment>
<organism evidence="1 2">
    <name type="scientific">Desulfocucumis palustris</name>
    <dbReference type="NCBI Taxonomy" id="1898651"/>
    <lineage>
        <taxon>Bacteria</taxon>
        <taxon>Bacillati</taxon>
        <taxon>Bacillota</taxon>
        <taxon>Clostridia</taxon>
        <taxon>Eubacteriales</taxon>
        <taxon>Desulfocucumaceae</taxon>
        <taxon>Desulfocucumis</taxon>
    </lineage>
</organism>
<name>A0A2L2X6Z6_9FIRM</name>